<sequence length="426" mass="47408">MLPTPFSQDSTRVMHVAVLSVFSFLALVAVIFRLWARKIQRNKWETNDYLVIVGLIWALALSIFTMHSTVSWDLGGDATQYGSSESIDKLVVLQFKALLVGQVTWAVAVTFIRASVLALYIRIFRTKSFRMTCYVVHGINAAFGATTILGACLICQPVSFNWERSIPGGYCGDQKSLDLFIGIFNLLMDVAVVMLPMPVLWGLQMAVGKKITLSSMFGLGIIICVITLVRVDITTMNRGTNAQKIYSLIALFTTLEALLGVINACLPVLKPIVNKFGDSRASAWLSSVMSGTIPIFMRPSQMGSKWITPSATKKDSGMEKEMPEMPRWPGSHAPLPRYVDDKAANMMFPSPTTNVRSPSSSSPIRSRGPPVPPKEEDYELSPTKNWDRRKLGKGIRVQKDWDVERAMIEESDTQPLDPRRDYVSGW</sequence>
<protein>
    <recommendedName>
        <fullName evidence="8">Rhodopsin domain-containing protein</fullName>
    </recommendedName>
</protein>
<feature type="region of interest" description="Disordered" evidence="6">
    <location>
        <begin position="347"/>
        <end position="383"/>
    </location>
</feature>
<feature type="transmembrane region" description="Helical" evidence="7">
    <location>
        <begin position="48"/>
        <end position="67"/>
    </location>
</feature>
<feature type="compositionally biased region" description="Basic and acidic residues" evidence="6">
    <location>
        <begin position="312"/>
        <end position="324"/>
    </location>
</feature>
<organism evidence="9 10">
    <name type="scientific">Alectoria fallacina</name>
    <dbReference type="NCBI Taxonomy" id="1903189"/>
    <lineage>
        <taxon>Eukaryota</taxon>
        <taxon>Fungi</taxon>
        <taxon>Dikarya</taxon>
        <taxon>Ascomycota</taxon>
        <taxon>Pezizomycotina</taxon>
        <taxon>Lecanoromycetes</taxon>
        <taxon>OSLEUM clade</taxon>
        <taxon>Lecanoromycetidae</taxon>
        <taxon>Lecanorales</taxon>
        <taxon>Lecanorineae</taxon>
        <taxon>Parmeliaceae</taxon>
        <taxon>Alectoria</taxon>
    </lineage>
</organism>
<dbReference type="OrthoDB" id="5273647at2759"/>
<evidence type="ECO:0000256" key="5">
    <source>
        <dbReference type="ARBA" id="ARBA00038359"/>
    </source>
</evidence>
<feature type="transmembrane region" description="Helical" evidence="7">
    <location>
        <begin position="99"/>
        <end position="121"/>
    </location>
</feature>
<dbReference type="GO" id="GO:0016020">
    <property type="term" value="C:membrane"/>
    <property type="evidence" value="ECO:0007669"/>
    <property type="project" value="UniProtKB-SubCell"/>
</dbReference>
<dbReference type="PANTHER" id="PTHR33048">
    <property type="entry name" value="PTH11-LIKE INTEGRAL MEMBRANE PROTEIN (AFU_ORTHOLOGUE AFUA_5G11245)"/>
    <property type="match status" value="1"/>
</dbReference>
<evidence type="ECO:0000259" key="8">
    <source>
        <dbReference type="Pfam" id="PF20684"/>
    </source>
</evidence>
<evidence type="ECO:0000256" key="2">
    <source>
        <dbReference type="ARBA" id="ARBA00022692"/>
    </source>
</evidence>
<feature type="compositionally biased region" description="Low complexity" evidence="6">
    <location>
        <begin position="349"/>
        <end position="368"/>
    </location>
</feature>
<proteinExistence type="inferred from homology"/>
<feature type="transmembrane region" description="Helical" evidence="7">
    <location>
        <begin position="12"/>
        <end position="36"/>
    </location>
</feature>
<keyword evidence="3 7" id="KW-1133">Transmembrane helix</keyword>
<evidence type="ECO:0000256" key="1">
    <source>
        <dbReference type="ARBA" id="ARBA00004141"/>
    </source>
</evidence>
<feature type="region of interest" description="Disordered" evidence="6">
    <location>
        <begin position="306"/>
        <end position="334"/>
    </location>
</feature>
<keyword evidence="4 7" id="KW-0472">Membrane</keyword>
<feature type="transmembrane region" description="Helical" evidence="7">
    <location>
        <begin position="179"/>
        <end position="201"/>
    </location>
</feature>
<comment type="similarity">
    <text evidence="5">Belongs to the SAT4 family.</text>
</comment>
<evidence type="ECO:0000313" key="10">
    <source>
        <dbReference type="Proteomes" id="UP000664203"/>
    </source>
</evidence>
<evidence type="ECO:0000256" key="4">
    <source>
        <dbReference type="ARBA" id="ARBA00023136"/>
    </source>
</evidence>
<keyword evidence="2 7" id="KW-0812">Transmembrane</keyword>
<dbReference type="InterPro" id="IPR052337">
    <property type="entry name" value="SAT4-like"/>
</dbReference>
<evidence type="ECO:0000313" key="9">
    <source>
        <dbReference type="EMBL" id="CAF9903843.1"/>
    </source>
</evidence>
<dbReference type="InterPro" id="IPR049326">
    <property type="entry name" value="Rhodopsin_dom_fungi"/>
</dbReference>
<dbReference type="Proteomes" id="UP000664203">
    <property type="component" value="Unassembled WGS sequence"/>
</dbReference>
<gene>
    <name evidence="9" type="ORF">ALECFALPRED_003006</name>
</gene>
<evidence type="ECO:0000256" key="6">
    <source>
        <dbReference type="SAM" id="MobiDB-lite"/>
    </source>
</evidence>
<feature type="transmembrane region" description="Helical" evidence="7">
    <location>
        <begin position="245"/>
        <end position="269"/>
    </location>
</feature>
<feature type="transmembrane region" description="Helical" evidence="7">
    <location>
        <begin position="213"/>
        <end position="233"/>
    </location>
</feature>
<reference evidence="9" key="1">
    <citation type="submission" date="2021-03" db="EMBL/GenBank/DDBJ databases">
        <authorList>
            <person name="Tagirdzhanova G."/>
        </authorList>
    </citation>
    <scope>NUCLEOTIDE SEQUENCE</scope>
</reference>
<accession>A0A8H3EER1</accession>
<keyword evidence="10" id="KW-1185">Reference proteome</keyword>
<feature type="domain" description="Rhodopsin" evidence="8">
    <location>
        <begin position="32"/>
        <end position="274"/>
    </location>
</feature>
<dbReference type="EMBL" id="CAJPDR010000002">
    <property type="protein sequence ID" value="CAF9903843.1"/>
    <property type="molecule type" value="Genomic_DNA"/>
</dbReference>
<dbReference type="Pfam" id="PF20684">
    <property type="entry name" value="Fung_rhodopsin"/>
    <property type="match status" value="1"/>
</dbReference>
<dbReference type="AlphaFoldDB" id="A0A8H3EER1"/>
<evidence type="ECO:0000256" key="7">
    <source>
        <dbReference type="SAM" id="Phobius"/>
    </source>
</evidence>
<evidence type="ECO:0000256" key="3">
    <source>
        <dbReference type="ARBA" id="ARBA00022989"/>
    </source>
</evidence>
<comment type="subcellular location">
    <subcellularLocation>
        <location evidence="1">Membrane</location>
        <topology evidence="1">Multi-pass membrane protein</topology>
    </subcellularLocation>
</comment>
<comment type="caution">
    <text evidence="9">The sequence shown here is derived from an EMBL/GenBank/DDBJ whole genome shotgun (WGS) entry which is preliminary data.</text>
</comment>
<dbReference type="PANTHER" id="PTHR33048:SF57">
    <property type="entry name" value="INTEGRAL MEMBRANE PROTEIN-RELATED"/>
    <property type="match status" value="1"/>
</dbReference>
<name>A0A8H3EER1_9LECA</name>